<sequence length="215" mass="23780">MADPTLSPTRFIDSDHPDIVAFAREHAGTGDIRARAVALARAVRDAVPYSLWAFRVEPEYFVASQVLRQDSAFCVPKAVLLAAVARAAGIPSRIGFADVRNHLTSPRFSAIMDSPDFHWHAYTALLIDGRWLKATPAFDIGLCERSGVAPLEFDGTQDSIFQPFDSQGRKSMEYIGFHGEFDDMPHERFSAEMQRIYPRLLAGVAAERARRAAAG</sequence>
<dbReference type="InterPro" id="IPR002931">
    <property type="entry name" value="Transglutaminase-like"/>
</dbReference>
<dbReference type="PANTHER" id="PTHR33490">
    <property type="entry name" value="BLR5614 PROTEIN-RELATED"/>
    <property type="match status" value="1"/>
</dbReference>
<dbReference type="Pfam" id="PF01841">
    <property type="entry name" value="Transglut_core"/>
    <property type="match status" value="1"/>
</dbReference>
<proteinExistence type="predicted"/>
<dbReference type="AlphaFoldDB" id="A0A1H6MT82"/>
<dbReference type="STRING" id="65735.SAMN04488075_2273"/>
<protein>
    <submittedName>
        <fullName evidence="2">Transglutaminase-like superfamily protein</fullName>
    </submittedName>
</protein>
<organism evidence="2 3">
    <name type="scientific">Paracoccus alkenifer</name>
    <dbReference type="NCBI Taxonomy" id="65735"/>
    <lineage>
        <taxon>Bacteria</taxon>
        <taxon>Pseudomonadati</taxon>
        <taxon>Pseudomonadota</taxon>
        <taxon>Alphaproteobacteria</taxon>
        <taxon>Rhodobacterales</taxon>
        <taxon>Paracoccaceae</taxon>
        <taxon>Paracoccus</taxon>
    </lineage>
</organism>
<dbReference type="SUPFAM" id="SSF54001">
    <property type="entry name" value="Cysteine proteinases"/>
    <property type="match status" value="1"/>
</dbReference>
<reference evidence="3" key="1">
    <citation type="submission" date="2016-10" db="EMBL/GenBank/DDBJ databases">
        <authorList>
            <person name="Varghese N."/>
            <person name="Submissions S."/>
        </authorList>
    </citation>
    <scope>NUCLEOTIDE SEQUENCE [LARGE SCALE GENOMIC DNA]</scope>
    <source>
        <strain evidence="3">DSM 11593</strain>
    </source>
</reference>
<dbReference type="PANTHER" id="PTHR33490:SF3">
    <property type="entry name" value="CONSERVED INTEGRAL MEMBRANE PROTEIN"/>
    <property type="match status" value="1"/>
</dbReference>
<evidence type="ECO:0000313" key="3">
    <source>
        <dbReference type="Proteomes" id="UP000199125"/>
    </source>
</evidence>
<gene>
    <name evidence="2" type="ORF">SAMN04488075_2273</name>
</gene>
<dbReference type="Gene3D" id="3.10.620.30">
    <property type="match status" value="1"/>
</dbReference>
<name>A0A1H6MT82_9RHOB</name>
<keyword evidence="3" id="KW-1185">Reference proteome</keyword>
<evidence type="ECO:0000259" key="1">
    <source>
        <dbReference type="Pfam" id="PF01841"/>
    </source>
</evidence>
<dbReference type="RefSeq" id="WP_090848222.1">
    <property type="nucleotide sequence ID" value="NZ_FNXG01000004.1"/>
</dbReference>
<dbReference type="InterPro" id="IPR038765">
    <property type="entry name" value="Papain-like_cys_pep_sf"/>
</dbReference>
<evidence type="ECO:0000313" key="2">
    <source>
        <dbReference type="EMBL" id="SEI02756.1"/>
    </source>
</evidence>
<dbReference type="EMBL" id="FNXG01000004">
    <property type="protein sequence ID" value="SEI02756.1"/>
    <property type="molecule type" value="Genomic_DNA"/>
</dbReference>
<accession>A0A1H6MT82</accession>
<dbReference type="OrthoDB" id="4697328at2"/>
<dbReference type="Proteomes" id="UP000199125">
    <property type="component" value="Unassembled WGS sequence"/>
</dbReference>
<feature type="domain" description="Transglutaminase-like" evidence="1">
    <location>
        <begin position="23"/>
        <end position="136"/>
    </location>
</feature>